<evidence type="ECO:0000256" key="1">
    <source>
        <dbReference type="ARBA" id="ARBA00022801"/>
    </source>
</evidence>
<dbReference type="Gene3D" id="3.40.50.10810">
    <property type="entry name" value="Tandem AAA-ATPase domain"/>
    <property type="match status" value="1"/>
</dbReference>
<keyword evidence="5" id="KW-1185">Reference proteome</keyword>
<dbReference type="SUPFAM" id="SSF52540">
    <property type="entry name" value="P-loop containing nucleoside triphosphate hydrolases"/>
    <property type="match status" value="2"/>
</dbReference>
<organism evidence="4 5">
    <name type="scientific">Babesia duncani</name>
    <dbReference type="NCBI Taxonomy" id="323732"/>
    <lineage>
        <taxon>Eukaryota</taxon>
        <taxon>Sar</taxon>
        <taxon>Alveolata</taxon>
        <taxon>Apicomplexa</taxon>
        <taxon>Aconoidasida</taxon>
        <taxon>Piroplasmida</taxon>
        <taxon>Babesiidae</taxon>
        <taxon>Babesia</taxon>
    </lineage>
</organism>
<dbReference type="Pfam" id="PF00271">
    <property type="entry name" value="Helicase_C"/>
    <property type="match status" value="1"/>
</dbReference>
<dbReference type="RefSeq" id="XP_067802495.1">
    <property type="nucleotide sequence ID" value="XM_067948344.1"/>
</dbReference>
<dbReference type="AlphaFoldDB" id="A0AAD9PIW3"/>
<dbReference type="Gene3D" id="3.40.50.300">
    <property type="entry name" value="P-loop containing nucleotide triphosphate hydrolases"/>
    <property type="match status" value="1"/>
</dbReference>
<feature type="domain" description="Helicase C-terminal" evidence="3">
    <location>
        <begin position="484"/>
        <end position="642"/>
    </location>
</feature>
<dbReference type="PANTHER" id="PTHR45629">
    <property type="entry name" value="SNF2/RAD54 FAMILY MEMBER"/>
    <property type="match status" value="1"/>
</dbReference>
<dbReference type="KEGG" id="bdw:94337629"/>
<feature type="domain" description="Helicase ATP-binding" evidence="2">
    <location>
        <begin position="160"/>
        <end position="333"/>
    </location>
</feature>
<dbReference type="PROSITE" id="PS51192">
    <property type="entry name" value="HELICASE_ATP_BIND_1"/>
    <property type="match status" value="1"/>
</dbReference>
<dbReference type="InterPro" id="IPR001650">
    <property type="entry name" value="Helicase_C-like"/>
</dbReference>
<dbReference type="CDD" id="cd18793">
    <property type="entry name" value="SF2_C_SNF"/>
    <property type="match status" value="1"/>
</dbReference>
<dbReference type="EMBL" id="JALLKP010000004">
    <property type="protein sequence ID" value="KAK2195652.1"/>
    <property type="molecule type" value="Genomic_DNA"/>
</dbReference>
<dbReference type="InterPro" id="IPR000330">
    <property type="entry name" value="SNF2_N"/>
</dbReference>
<dbReference type="SMART" id="SM00487">
    <property type="entry name" value="DEXDc"/>
    <property type="match status" value="1"/>
</dbReference>
<dbReference type="InterPro" id="IPR050496">
    <property type="entry name" value="SNF2_RAD54_helicase_repair"/>
</dbReference>
<dbReference type="PROSITE" id="PS51194">
    <property type="entry name" value="HELICASE_CTER"/>
    <property type="match status" value="1"/>
</dbReference>
<dbReference type="InterPro" id="IPR014001">
    <property type="entry name" value="Helicase_ATP-bd"/>
</dbReference>
<evidence type="ECO:0000313" key="4">
    <source>
        <dbReference type="EMBL" id="KAK2195652.1"/>
    </source>
</evidence>
<dbReference type="InterPro" id="IPR049730">
    <property type="entry name" value="SNF2/RAD54-like_C"/>
</dbReference>
<keyword evidence="1" id="KW-0378">Hydrolase</keyword>
<reference evidence="4" key="1">
    <citation type="journal article" date="2023" name="Nat. Microbiol.">
        <title>Babesia duncani multi-omics identifies virulence factors and drug targets.</title>
        <authorList>
            <person name="Singh P."/>
            <person name="Lonardi S."/>
            <person name="Liang Q."/>
            <person name="Vydyam P."/>
            <person name="Khabirova E."/>
            <person name="Fang T."/>
            <person name="Gihaz S."/>
            <person name="Thekkiniath J."/>
            <person name="Munshi M."/>
            <person name="Abel S."/>
            <person name="Ciampossin L."/>
            <person name="Batugedara G."/>
            <person name="Gupta M."/>
            <person name="Lu X.M."/>
            <person name="Lenz T."/>
            <person name="Chakravarty S."/>
            <person name="Cornillot E."/>
            <person name="Hu Y."/>
            <person name="Ma W."/>
            <person name="Gonzalez L.M."/>
            <person name="Sanchez S."/>
            <person name="Estrada K."/>
            <person name="Sanchez-Flores A."/>
            <person name="Montero E."/>
            <person name="Harb O.S."/>
            <person name="Le Roch K.G."/>
            <person name="Mamoun C.B."/>
        </authorList>
    </citation>
    <scope>NUCLEOTIDE SEQUENCE</scope>
    <source>
        <strain evidence="4">WA1</strain>
    </source>
</reference>
<dbReference type="GO" id="GO:0005634">
    <property type="term" value="C:nucleus"/>
    <property type="evidence" value="ECO:0007669"/>
    <property type="project" value="TreeGrafter"/>
</dbReference>
<dbReference type="GO" id="GO:0005524">
    <property type="term" value="F:ATP binding"/>
    <property type="evidence" value="ECO:0007669"/>
    <property type="project" value="InterPro"/>
</dbReference>
<dbReference type="GO" id="GO:0006283">
    <property type="term" value="P:transcription-coupled nucleotide-excision repair"/>
    <property type="evidence" value="ECO:0007669"/>
    <property type="project" value="TreeGrafter"/>
</dbReference>
<gene>
    <name evidence="4" type="ORF">BdWA1_003332</name>
</gene>
<dbReference type="Proteomes" id="UP001214638">
    <property type="component" value="Unassembled WGS sequence"/>
</dbReference>
<comment type="caution">
    <text evidence="4">The sequence shown here is derived from an EMBL/GenBank/DDBJ whole genome shotgun (WGS) entry which is preliminary data.</text>
</comment>
<dbReference type="Pfam" id="PF00176">
    <property type="entry name" value="SNF2-rel_dom"/>
    <property type="match status" value="1"/>
</dbReference>
<sequence>MSLDLLGVKEIDSKTIEEQACKRLDEVYRLQLIQKKLERKVKNTQKTGTKTLELYNGFISTIKSIIDDKLSPVFSEDDSIENTCHHNYKLISSSKLQIGDDVIELSEDEEDALEESPSFDYETVKIGDTCTIKLGDGIYLPTDVFEKLYPHQQNGVVWLSNLHYRKNGGILADDLGLGKTITVLGFFNALIFSLEHMLLDMSGYLKVLLICPITLMNQWKNEVIKWVPKLKPYLYHSSMGTLKGITVFQKTKQKKHFILITSYETFRIHVVDFNTQQWSYVVLDEGQKIRNPDSAITLAVKTLGTPHRILLSGTPIQNNLVEFWSLLDFVAPGHLGTLPLFVEQFVDPIINTKNYSTASAAYNCALKLRNLILPFLQRNLKSNFADLLNLPKKTEHVLLCNLTSVQYCAYIDTIQTVFQLHSLKPSELSEKLKNSKQMLNSHFKSNRMLYLLTMLRKICNHPDLVLKEPPEDFGNVERSAKLMIAREIVEKWESEGHKVLIFSQTVQMLNIIYTCMKQKFSSKRIYRIDGSVSLKKRDKILEAFQNDESVFLLLLTTRVGGVGLNLTSSDRILIFDPDWNPMNDTQARERSYRIGQNRDVVIYRLIVAHTVEEKIYHRQIYKYFLSERILTDPRVINYRYLPASDLFQIPPNPTDQKKVSKSYMYKMQQQLRSMDFESEIRRINNTKTIYQNTEDIKNMDNGCDNNPLIQTIFAKHEIQGIINHDDIEHATLSALNESSCKIADTAVQILKQSQKERGAFDISVPTWTGKNGRAGAPINIKRRLLAGDSKYESSCVMNHLKKIQNGNCDSKSIASKKKYMSECIIKYFKEKKNYSSPTGDVIQYFAPLISDYENVAFKKALKQHCELIKVDHGPNYWILRPEFQK</sequence>
<evidence type="ECO:0000259" key="3">
    <source>
        <dbReference type="PROSITE" id="PS51194"/>
    </source>
</evidence>
<name>A0AAD9PIW3_9APIC</name>
<dbReference type="InterPro" id="IPR027417">
    <property type="entry name" value="P-loop_NTPase"/>
</dbReference>
<keyword evidence="4" id="KW-0347">Helicase</keyword>
<keyword evidence="4" id="KW-0547">Nucleotide-binding</keyword>
<accession>A0AAD9PIW3</accession>
<evidence type="ECO:0000313" key="5">
    <source>
        <dbReference type="Proteomes" id="UP001214638"/>
    </source>
</evidence>
<dbReference type="GeneID" id="94337629"/>
<dbReference type="InterPro" id="IPR038718">
    <property type="entry name" value="SNF2-like_sf"/>
</dbReference>
<dbReference type="GO" id="GO:0004386">
    <property type="term" value="F:helicase activity"/>
    <property type="evidence" value="ECO:0007669"/>
    <property type="project" value="UniProtKB-KW"/>
</dbReference>
<dbReference type="GO" id="GO:0008094">
    <property type="term" value="F:ATP-dependent activity, acting on DNA"/>
    <property type="evidence" value="ECO:0007669"/>
    <property type="project" value="TreeGrafter"/>
</dbReference>
<protein>
    <submittedName>
        <fullName evidence="4">Bifunctional Helicase superfamily 1-2</fullName>
    </submittedName>
</protein>
<dbReference type="PANTHER" id="PTHR45629:SF7">
    <property type="entry name" value="DNA EXCISION REPAIR PROTEIN ERCC-6-RELATED"/>
    <property type="match status" value="1"/>
</dbReference>
<dbReference type="GO" id="GO:0016787">
    <property type="term" value="F:hydrolase activity"/>
    <property type="evidence" value="ECO:0007669"/>
    <property type="project" value="UniProtKB-KW"/>
</dbReference>
<keyword evidence="4" id="KW-0067">ATP-binding</keyword>
<proteinExistence type="predicted"/>
<dbReference type="SMART" id="SM00490">
    <property type="entry name" value="HELICc"/>
    <property type="match status" value="1"/>
</dbReference>
<evidence type="ECO:0000259" key="2">
    <source>
        <dbReference type="PROSITE" id="PS51192"/>
    </source>
</evidence>